<dbReference type="PANTHER" id="PTHR11831">
    <property type="entry name" value="30S 40S RIBOSOMAL PROTEIN"/>
    <property type="match status" value="1"/>
</dbReference>
<dbReference type="SMART" id="SM01390">
    <property type="entry name" value="Ribosomal_S4"/>
    <property type="match status" value="1"/>
</dbReference>
<dbReference type="InterPro" id="IPR022801">
    <property type="entry name" value="Ribosomal_uS4"/>
</dbReference>
<dbReference type="NCBIfam" id="TIGR01017">
    <property type="entry name" value="rpsD_bact"/>
    <property type="match status" value="1"/>
</dbReference>
<dbReference type="FunFam" id="3.10.290.10:FF:000001">
    <property type="entry name" value="30S ribosomal protein S4"/>
    <property type="match status" value="1"/>
</dbReference>
<protein>
    <recommendedName>
        <fullName evidence="6 7">Small ribosomal subunit protein uS4</fullName>
    </recommendedName>
</protein>
<sequence>MARYTDARCKLCRREGTKLFLKGERCITEKCAMERRAYPPGERGRDSRMKLSGYGVQLREKQKLRRMYGLLERQFHNYFKKAERMKGVTSELLVQLLERRLDNTVYRLGFAPSRISARQLVRHGHFTVNGKRVDIPSFLLRAGDVVELREKGRSMPLVEASLEERGRRELPAWLSFDRESFRGTMMELPTLEHVAVPVELQQIVELYSK</sequence>
<dbReference type="SUPFAM" id="SSF55174">
    <property type="entry name" value="Alpha-L RNA-binding motif"/>
    <property type="match status" value="1"/>
</dbReference>
<dbReference type="GO" id="GO:0006412">
    <property type="term" value="P:translation"/>
    <property type="evidence" value="ECO:0007669"/>
    <property type="project" value="UniProtKB-UniRule"/>
</dbReference>
<dbReference type="InterPro" id="IPR036986">
    <property type="entry name" value="S4_RNA-bd_sf"/>
</dbReference>
<comment type="subunit">
    <text evidence="7">Part of the 30S ribosomal subunit. Contacts protein S5. The interaction surface between S4 and S5 is involved in control of translational fidelity.</text>
</comment>
<comment type="function">
    <text evidence="7">With S5 and S12 plays an important role in translational accuracy.</text>
</comment>
<evidence type="ECO:0000256" key="1">
    <source>
        <dbReference type="ARBA" id="ARBA00007465"/>
    </source>
</evidence>
<dbReference type="NCBIfam" id="NF003717">
    <property type="entry name" value="PRK05327.1"/>
    <property type="match status" value="1"/>
</dbReference>
<dbReference type="InterPro" id="IPR005709">
    <property type="entry name" value="Ribosomal_uS4_bac-type"/>
</dbReference>
<dbReference type="EMBL" id="LIZS01000004">
    <property type="protein sequence ID" value="KPJ54297.1"/>
    <property type="molecule type" value="Genomic_DNA"/>
</dbReference>
<dbReference type="Gene3D" id="3.10.290.10">
    <property type="entry name" value="RNA-binding S4 domain"/>
    <property type="match status" value="1"/>
</dbReference>
<dbReference type="PATRIC" id="fig|1703770.3.peg.210"/>
<feature type="domain" description="Small ribosomal subunit protein uS4 N-terminal" evidence="10">
    <location>
        <begin position="3"/>
        <end position="98"/>
    </location>
</feature>
<dbReference type="InterPro" id="IPR001912">
    <property type="entry name" value="Ribosomal_uS4_N"/>
</dbReference>
<evidence type="ECO:0000256" key="5">
    <source>
        <dbReference type="ARBA" id="ARBA00023274"/>
    </source>
</evidence>
<comment type="function">
    <text evidence="7">One of the primary rRNA binding proteins, it binds directly to 16S rRNA where it nucleates assembly of the body of the 30S subunit.</text>
</comment>
<keyword evidence="3 7" id="KW-0694">RNA-binding</keyword>
<dbReference type="CDD" id="cd00165">
    <property type="entry name" value="S4"/>
    <property type="match status" value="1"/>
</dbReference>
<evidence type="ECO:0000313" key="12">
    <source>
        <dbReference type="Proteomes" id="UP000052008"/>
    </source>
</evidence>
<evidence type="ECO:0000259" key="9">
    <source>
        <dbReference type="SMART" id="SM00363"/>
    </source>
</evidence>
<dbReference type="SMART" id="SM00363">
    <property type="entry name" value="S4"/>
    <property type="match status" value="1"/>
</dbReference>
<feature type="domain" description="RNA-binding S4" evidence="9">
    <location>
        <begin position="99"/>
        <end position="163"/>
    </location>
</feature>
<dbReference type="GO" id="GO:0015935">
    <property type="term" value="C:small ribosomal subunit"/>
    <property type="evidence" value="ECO:0007669"/>
    <property type="project" value="InterPro"/>
</dbReference>
<dbReference type="GO" id="GO:0019843">
    <property type="term" value="F:rRNA binding"/>
    <property type="evidence" value="ECO:0007669"/>
    <property type="project" value="UniProtKB-UniRule"/>
</dbReference>
<accession>A0A0S7WWK2</accession>
<organism evidence="11 12">
    <name type="scientific">candidate division TA06 bacterium DG_24</name>
    <dbReference type="NCBI Taxonomy" id="1703770"/>
    <lineage>
        <taxon>Bacteria</taxon>
        <taxon>Bacteria division TA06</taxon>
    </lineage>
</organism>
<dbReference type="Proteomes" id="UP000052008">
    <property type="component" value="Unassembled WGS sequence"/>
</dbReference>
<comment type="caution">
    <text evidence="11">The sequence shown here is derived from an EMBL/GenBank/DDBJ whole genome shotgun (WGS) entry which is preliminary data.</text>
</comment>
<dbReference type="InterPro" id="IPR002942">
    <property type="entry name" value="S4_RNA-bd"/>
</dbReference>
<comment type="similarity">
    <text evidence="1 7 8">Belongs to the universal ribosomal protein uS4 family.</text>
</comment>
<evidence type="ECO:0000256" key="6">
    <source>
        <dbReference type="ARBA" id="ARBA00035254"/>
    </source>
</evidence>
<dbReference type="STRING" id="1703770.AMJ39_00685"/>
<dbReference type="Pfam" id="PF00163">
    <property type="entry name" value="Ribosomal_S4"/>
    <property type="match status" value="1"/>
</dbReference>
<evidence type="ECO:0000313" key="11">
    <source>
        <dbReference type="EMBL" id="KPJ54297.1"/>
    </source>
</evidence>
<dbReference type="PROSITE" id="PS00632">
    <property type="entry name" value="RIBOSOMAL_S4"/>
    <property type="match status" value="1"/>
</dbReference>
<dbReference type="GO" id="GO:0042274">
    <property type="term" value="P:ribosomal small subunit biogenesis"/>
    <property type="evidence" value="ECO:0007669"/>
    <property type="project" value="TreeGrafter"/>
</dbReference>
<dbReference type="AlphaFoldDB" id="A0A0S7WWK2"/>
<dbReference type="FunFam" id="1.10.1050.10:FF:000001">
    <property type="entry name" value="30S ribosomal protein S4"/>
    <property type="match status" value="1"/>
</dbReference>
<evidence type="ECO:0000256" key="3">
    <source>
        <dbReference type="ARBA" id="ARBA00022884"/>
    </source>
</evidence>
<dbReference type="Pfam" id="PF01479">
    <property type="entry name" value="S4"/>
    <property type="match status" value="1"/>
</dbReference>
<dbReference type="PANTHER" id="PTHR11831:SF4">
    <property type="entry name" value="SMALL RIBOSOMAL SUBUNIT PROTEIN US4M"/>
    <property type="match status" value="1"/>
</dbReference>
<evidence type="ECO:0000259" key="10">
    <source>
        <dbReference type="SMART" id="SM01390"/>
    </source>
</evidence>
<dbReference type="Gene3D" id="1.10.1050.10">
    <property type="entry name" value="Ribosomal Protein S4 Delta 41, Chain A, domain 1"/>
    <property type="match status" value="1"/>
</dbReference>
<dbReference type="InterPro" id="IPR018079">
    <property type="entry name" value="Ribosomal_uS4_CS"/>
</dbReference>
<gene>
    <name evidence="7" type="primary">rpsD</name>
    <name evidence="11" type="ORF">AMJ39_00685</name>
</gene>
<keyword evidence="2 7" id="KW-0699">rRNA-binding</keyword>
<keyword evidence="5 7" id="KW-0687">Ribonucleoprotein</keyword>
<evidence type="ECO:0000256" key="7">
    <source>
        <dbReference type="HAMAP-Rule" id="MF_01306"/>
    </source>
</evidence>
<dbReference type="HAMAP" id="MF_01306_B">
    <property type="entry name" value="Ribosomal_uS4_B"/>
    <property type="match status" value="1"/>
</dbReference>
<dbReference type="GO" id="GO:0003735">
    <property type="term" value="F:structural constituent of ribosome"/>
    <property type="evidence" value="ECO:0007669"/>
    <property type="project" value="InterPro"/>
</dbReference>
<evidence type="ECO:0000256" key="2">
    <source>
        <dbReference type="ARBA" id="ARBA00022730"/>
    </source>
</evidence>
<evidence type="ECO:0000256" key="4">
    <source>
        <dbReference type="ARBA" id="ARBA00022980"/>
    </source>
</evidence>
<proteinExistence type="inferred from homology"/>
<evidence type="ECO:0000256" key="8">
    <source>
        <dbReference type="RuleBase" id="RU003699"/>
    </source>
</evidence>
<keyword evidence="4 7" id="KW-0689">Ribosomal protein</keyword>
<dbReference type="PROSITE" id="PS50889">
    <property type="entry name" value="S4"/>
    <property type="match status" value="1"/>
</dbReference>
<name>A0A0S7WWK2_UNCT6</name>
<reference evidence="11 12" key="1">
    <citation type="journal article" date="2015" name="Microbiome">
        <title>Genomic resolution of linkages in carbon, nitrogen, and sulfur cycling among widespread estuary sediment bacteria.</title>
        <authorList>
            <person name="Baker B.J."/>
            <person name="Lazar C.S."/>
            <person name="Teske A.P."/>
            <person name="Dick G.J."/>
        </authorList>
    </citation>
    <scope>NUCLEOTIDE SEQUENCE [LARGE SCALE GENOMIC DNA]</scope>
    <source>
        <strain evidence="11">DG_24</strain>
    </source>
</reference>